<sequence length="64" mass="6904">MFERSQKVESGTTQCPFFVRNVGKGFFINANVHGTVGTEIVGLIALGEPVEVGKNNLDHQKTGV</sequence>
<dbReference type="EMBL" id="AKWY02000022">
    <property type="protein sequence ID" value="EQA71129.1"/>
    <property type="molecule type" value="Genomic_DNA"/>
</dbReference>
<proteinExistence type="predicted"/>
<reference evidence="1 2" key="1">
    <citation type="submission" date="2013-05" db="EMBL/GenBank/DDBJ databases">
        <authorList>
            <person name="Harkins D.M."/>
            <person name="Durkin A.S."/>
            <person name="Brinkac L.M."/>
            <person name="Haft D.H."/>
            <person name="Selengut J.D."/>
            <person name="Sanka R."/>
            <person name="DePew J."/>
            <person name="Purushe J."/>
            <person name="Hartskeerl R.A."/>
            <person name="Ahmed A."/>
            <person name="van der Linden H."/>
            <person name="Goris M.G.A."/>
            <person name="Vinetz J.M."/>
            <person name="Sutton G.G."/>
            <person name="Nierman W.C."/>
            <person name="Fouts D.E."/>
        </authorList>
    </citation>
    <scope>NUCLEOTIDE SEQUENCE [LARGE SCALE GENOMIC DNA]</scope>
    <source>
        <strain evidence="1 2">CZ214</strain>
    </source>
</reference>
<gene>
    <name evidence="1" type="ORF">LEP1GSC059_1282</name>
</gene>
<name>T0FLW9_9LEPT</name>
<evidence type="ECO:0000313" key="1">
    <source>
        <dbReference type="EMBL" id="EQA71129.1"/>
    </source>
</evidence>
<dbReference type="Proteomes" id="UP000015442">
    <property type="component" value="Unassembled WGS sequence"/>
</dbReference>
<protein>
    <submittedName>
        <fullName evidence="1">Uncharacterized protein</fullName>
    </submittedName>
</protein>
<accession>T0FLW9</accession>
<comment type="caution">
    <text evidence="1">The sequence shown here is derived from an EMBL/GenBank/DDBJ whole genome shotgun (WGS) entry which is preliminary data.</text>
</comment>
<dbReference type="AlphaFoldDB" id="T0FLW9"/>
<evidence type="ECO:0000313" key="2">
    <source>
        <dbReference type="Proteomes" id="UP000015442"/>
    </source>
</evidence>
<organism evidence="1 2">
    <name type="scientific">Leptospira noguchii serovar Panama str. CZ214</name>
    <dbReference type="NCBI Taxonomy" id="1001595"/>
    <lineage>
        <taxon>Bacteria</taxon>
        <taxon>Pseudomonadati</taxon>
        <taxon>Spirochaetota</taxon>
        <taxon>Spirochaetia</taxon>
        <taxon>Leptospirales</taxon>
        <taxon>Leptospiraceae</taxon>
        <taxon>Leptospira</taxon>
    </lineage>
</organism>